<organism evidence="2 3">
    <name type="scientific">Cercophora scortea</name>
    <dbReference type="NCBI Taxonomy" id="314031"/>
    <lineage>
        <taxon>Eukaryota</taxon>
        <taxon>Fungi</taxon>
        <taxon>Dikarya</taxon>
        <taxon>Ascomycota</taxon>
        <taxon>Pezizomycotina</taxon>
        <taxon>Sordariomycetes</taxon>
        <taxon>Sordariomycetidae</taxon>
        <taxon>Sordariales</taxon>
        <taxon>Lasiosphaeriaceae</taxon>
        <taxon>Cercophora</taxon>
    </lineage>
</organism>
<feature type="region of interest" description="Disordered" evidence="1">
    <location>
        <begin position="297"/>
        <end position="325"/>
    </location>
</feature>
<proteinExistence type="predicted"/>
<reference evidence="2" key="2">
    <citation type="submission" date="2023-06" db="EMBL/GenBank/DDBJ databases">
        <authorList>
            <consortium name="Lawrence Berkeley National Laboratory"/>
            <person name="Haridas S."/>
            <person name="Hensen N."/>
            <person name="Bonometti L."/>
            <person name="Westerberg I."/>
            <person name="Brannstrom I.O."/>
            <person name="Guillou S."/>
            <person name="Cros-Aarteil S."/>
            <person name="Calhoun S."/>
            <person name="Kuo A."/>
            <person name="Mondo S."/>
            <person name="Pangilinan J."/>
            <person name="Riley R."/>
            <person name="Labutti K."/>
            <person name="Andreopoulos B."/>
            <person name="Lipzen A."/>
            <person name="Chen C."/>
            <person name="Yanf M."/>
            <person name="Daum C."/>
            <person name="Ng V."/>
            <person name="Clum A."/>
            <person name="Steindorff A."/>
            <person name="Ohm R."/>
            <person name="Martin F."/>
            <person name="Silar P."/>
            <person name="Natvig D."/>
            <person name="Lalanne C."/>
            <person name="Gautier V."/>
            <person name="Ament-Velasquez S.L."/>
            <person name="Kruys A."/>
            <person name="Hutchinson M.I."/>
            <person name="Powell A.J."/>
            <person name="Barry K."/>
            <person name="Miller A.N."/>
            <person name="Grigoriev I.V."/>
            <person name="Debuchy R."/>
            <person name="Gladieux P."/>
            <person name="Thoren M.H."/>
            <person name="Johannesson H."/>
        </authorList>
    </citation>
    <scope>NUCLEOTIDE SEQUENCE</scope>
    <source>
        <strain evidence="2">SMH4131-1</strain>
    </source>
</reference>
<protein>
    <submittedName>
        <fullName evidence="2">Uncharacterized protein</fullName>
    </submittedName>
</protein>
<dbReference type="Proteomes" id="UP001286456">
    <property type="component" value="Unassembled WGS sequence"/>
</dbReference>
<feature type="compositionally biased region" description="Low complexity" evidence="1">
    <location>
        <begin position="19"/>
        <end position="28"/>
    </location>
</feature>
<gene>
    <name evidence="2" type="ORF">B0T19DRAFT_270982</name>
</gene>
<feature type="region of interest" description="Disordered" evidence="1">
    <location>
        <begin position="1"/>
        <end position="116"/>
    </location>
</feature>
<feature type="compositionally biased region" description="Gly residues" evidence="1">
    <location>
        <begin position="315"/>
        <end position="325"/>
    </location>
</feature>
<feature type="region of interest" description="Disordered" evidence="1">
    <location>
        <begin position="232"/>
        <end position="277"/>
    </location>
</feature>
<accession>A0AAE0I789</accession>
<evidence type="ECO:0000313" key="2">
    <source>
        <dbReference type="EMBL" id="KAK3319735.1"/>
    </source>
</evidence>
<dbReference type="AlphaFoldDB" id="A0AAE0I789"/>
<feature type="compositionally biased region" description="Low complexity" evidence="1">
    <location>
        <begin position="210"/>
        <end position="220"/>
    </location>
</feature>
<feature type="compositionally biased region" description="Pro residues" evidence="1">
    <location>
        <begin position="76"/>
        <end position="87"/>
    </location>
</feature>
<feature type="compositionally biased region" description="Basic and acidic residues" evidence="1">
    <location>
        <begin position="29"/>
        <end position="42"/>
    </location>
</feature>
<evidence type="ECO:0000313" key="3">
    <source>
        <dbReference type="Proteomes" id="UP001286456"/>
    </source>
</evidence>
<reference evidence="2" key="1">
    <citation type="journal article" date="2023" name="Mol. Phylogenet. Evol.">
        <title>Genome-scale phylogeny and comparative genomics of the fungal order Sordariales.</title>
        <authorList>
            <person name="Hensen N."/>
            <person name="Bonometti L."/>
            <person name="Westerberg I."/>
            <person name="Brannstrom I.O."/>
            <person name="Guillou S."/>
            <person name="Cros-Aarteil S."/>
            <person name="Calhoun S."/>
            <person name="Haridas S."/>
            <person name="Kuo A."/>
            <person name="Mondo S."/>
            <person name="Pangilinan J."/>
            <person name="Riley R."/>
            <person name="LaButti K."/>
            <person name="Andreopoulos B."/>
            <person name="Lipzen A."/>
            <person name="Chen C."/>
            <person name="Yan M."/>
            <person name="Daum C."/>
            <person name="Ng V."/>
            <person name="Clum A."/>
            <person name="Steindorff A."/>
            <person name="Ohm R.A."/>
            <person name="Martin F."/>
            <person name="Silar P."/>
            <person name="Natvig D.O."/>
            <person name="Lalanne C."/>
            <person name="Gautier V."/>
            <person name="Ament-Velasquez S.L."/>
            <person name="Kruys A."/>
            <person name="Hutchinson M.I."/>
            <person name="Powell A.J."/>
            <person name="Barry K."/>
            <person name="Miller A.N."/>
            <person name="Grigoriev I.V."/>
            <person name="Debuchy R."/>
            <person name="Gladieux P."/>
            <person name="Hiltunen Thoren M."/>
            <person name="Johannesson H."/>
        </authorList>
    </citation>
    <scope>NUCLEOTIDE SEQUENCE</scope>
    <source>
        <strain evidence="2">SMH4131-1</strain>
    </source>
</reference>
<feature type="compositionally biased region" description="Low complexity" evidence="1">
    <location>
        <begin position="302"/>
        <end position="314"/>
    </location>
</feature>
<feature type="compositionally biased region" description="Polar residues" evidence="1">
    <location>
        <begin position="54"/>
        <end position="64"/>
    </location>
</feature>
<comment type="caution">
    <text evidence="2">The sequence shown here is derived from an EMBL/GenBank/DDBJ whole genome shotgun (WGS) entry which is preliminary data.</text>
</comment>
<feature type="region of interest" description="Disordered" evidence="1">
    <location>
        <begin position="198"/>
        <end position="220"/>
    </location>
</feature>
<keyword evidence="3" id="KW-1185">Reference proteome</keyword>
<dbReference type="EMBL" id="JAUEPO010000006">
    <property type="protein sequence ID" value="KAK3319735.1"/>
    <property type="molecule type" value="Genomic_DNA"/>
</dbReference>
<sequence>MTEPEHNRPGSSATYYHAPSSPRPSVGSRESRSSLRRERELQEAIAHARPLSSAAHSYPQSPQPNHAVLDEQHPRSSPPPQPQPPAEPSFSPLFALISSSKPPSQLPPTGQPTVPAARQTTIHHPTVHYIFADDDPEILTAALAQHHHEADDGSVSQAGSINPADRAVLLEMVPAAGGAGGLEVAWASSLSPDWAVESASVSQMGDDGDSGSTDGHNGTGVQVLTIKGVSRDVSSATGAGLKPGKTPTPDDGELQSSGGSGPRPQRLPPAEEYNGLLQDFDKRMGVLRRVVEAGAERQHKLAAAGGEAENVAGPAGPGGDNDGRD</sequence>
<evidence type="ECO:0000256" key="1">
    <source>
        <dbReference type="SAM" id="MobiDB-lite"/>
    </source>
</evidence>
<name>A0AAE0I789_9PEZI</name>